<dbReference type="EMBL" id="CP036265">
    <property type="protein sequence ID" value="QDT15837.1"/>
    <property type="molecule type" value="Genomic_DNA"/>
</dbReference>
<gene>
    <name evidence="1" type="ORF">CA12_19320</name>
</gene>
<evidence type="ECO:0000313" key="2">
    <source>
        <dbReference type="Proteomes" id="UP000318741"/>
    </source>
</evidence>
<protein>
    <recommendedName>
        <fullName evidence="3">Lipoprotein</fullName>
    </recommendedName>
</protein>
<dbReference type="OrthoDB" id="213748at2"/>
<dbReference type="KEGG" id="acaf:CA12_19320"/>
<evidence type="ECO:0000313" key="1">
    <source>
        <dbReference type="EMBL" id="QDT15837.1"/>
    </source>
</evidence>
<dbReference type="AlphaFoldDB" id="A0A517P8Z8"/>
<proteinExistence type="predicted"/>
<evidence type="ECO:0008006" key="3">
    <source>
        <dbReference type="Google" id="ProtNLM"/>
    </source>
</evidence>
<sequence length="244" mass="27275">MRPHLPLPDRRVPRRAGAGGRSARRQVAWAALLSLAVLTAFGLPGCKPMIMLGKMLTGDPTVTPPFEAVTDVDLTKGGHTVLVLARSPELVKARFPEVDQEIMRRVGRRLHSAGAEIANSDRVLDWVEGRGGVWSESHLGSIAQEFDVDYIIVVELDRFDWHEQHSPDLLRGRSAGWIRAYSADAKTGDVGHIMGDEFESVYPKHRPESAGSVSTKVFRERYLDRLCEQATQRFIPFTQQEMVH</sequence>
<accession>A0A517P8Z8</accession>
<dbReference type="Proteomes" id="UP000318741">
    <property type="component" value="Chromosome"/>
</dbReference>
<name>A0A517P8Z8_9PLAN</name>
<organism evidence="1 2">
    <name type="scientific">Alienimonas californiensis</name>
    <dbReference type="NCBI Taxonomy" id="2527989"/>
    <lineage>
        <taxon>Bacteria</taxon>
        <taxon>Pseudomonadati</taxon>
        <taxon>Planctomycetota</taxon>
        <taxon>Planctomycetia</taxon>
        <taxon>Planctomycetales</taxon>
        <taxon>Planctomycetaceae</taxon>
        <taxon>Alienimonas</taxon>
    </lineage>
</organism>
<reference evidence="1 2" key="1">
    <citation type="submission" date="2019-02" db="EMBL/GenBank/DDBJ databases">
        <title>Deep-cultivation of Planctomycetes and their phenomic and genomic characterization uncovers novel biology.</title>
        <authorList>
            <person name="Wiegand S."/>
            <person name="Jogler M."/>
            <person name="Boedeker C."/>
            <person name="Pinto D."/>
            <person name="Vollmers J."/>
            <person name="Rivas-Marin E."/>
            <person name="Kohn T."/>
            <person name="Peeters S.H."/>
            <person name="Heuer A."/>
            <person name="Rast P."/>
            <person name="Oberbeckmann S."/>
            <person name="Bunk B."/>
            <person name="Jeske O."/>
            <person name="Meyerdierks A."/>
            <person name="Storesund J.E."/>
            <person name="Kallscheuer N."/>
            <person name="Luecker S."/>
            <person name="Lage O.M."/>
            <person name="Pohl T."/>
            <person name="Merkel B.J."/>
            <person name="Hornburger P."/>
            <person name="Mueller R.-W."/>
            <person name="Bruemmer F."/>
            <person name="Labrenz M."/>
            <person name="Spormann A.M."/>
            <person name="Op den Camp H."/>
            <person name="Overmann J."/>
            <person name="Amann R."/>
            <person name="Jetten M.S.M."/>
            <person name="Mascher T."/>
            <person name="Medema M.H."/>
            <person name="Devos D.P."/>
            <person name="Kaster A.-K."/>
            <person name="Ovreas L."/>
            <person name="Rohde M."/>
            <person name="Galperin M.Y."/>
            <person name="Jogler C."/>
        </authorList>
    </citation>
    <scope>NUCLEOTIDE SEQUENCE [LARGE SCALE GENOMIC DNA]</scope>
    <source>
        <strain evidence="1 2">CA12</strain>
    </source>
</reference>
<keyword evidence="2" id="KW-1185">Reference proteome</keyword>
<dbReference type="RefSeq" id="WP_145358733.1">
    <property type="nucleotide sequence ID" value="NZ_CP036265.1"/>
</dbReference>